<keyword evidence="5" id="KW-0663">Pyridoxal phosphate</keyword>
<dbReference type="Gene3D" id="3.90.1150.10">
    <property type="entry name" value="Aspartate Aminotransferase, domain 1"/>
    <property type="match status" value="1"/>
</dbReference>
<dbReference type="AlphaFoldDB" id="A0A4R6TQI2"/>
<gene>
    <name evidence="7" type="ORF">CLV82_0549</name>
</gene>
<comment type="caution">
    <text evidence="7">The sequence shown here is derived from an EMBL/GenBank/DDBJ whole genome shotgun (WGS) entry which is preliminary data.</text>
</comment>
<dbReference type="InterPro" id="IPR004839">
    <property type="entry name" value="Aminotransferase_I/II_large"/>
</dbReference>
<dbReference type="PANTHER" id="PTHR43807:SF20">
    <property type="entry name" value="FI04487P"/>
    <property type="match status" value="1"/>
</dbReference>
<evidence type="ECO:0000313" key="8">
    <source>
        <dbReference type="Proteomes" id="UP000295468"/>
    </source>
</evidence>
<accession>A0A4R6TQI2</accession>
<dbReference type="NCBIfam" id="NF006569">
    <property type="entry name" value="PRK09082.1"/>
    <property type="match status" value="1"/>
</dbReference>
<organism evidence="7 8">
    <name type="scientific">Zeaxanthinibacter enoshimensis</name>
    <dbReference type="NCBI Taxonomy" id="392009"/>
    <lineage>
        <taxon>Bacteria</taxon>
        <taxon>Pseudomonadati</taxon>
        <taxon>Bacteroidota</taxon>
        <taxon>Flavobacteriia</taxon>
        <taxon>Flavobacteriales</taxon>
        <taxon>Flavobacteriaceae</taxon>
        <taxon>Zeaxanthinibacter</taxon>
    </lineage>
</organism>
<dbReference type="GO" id="GO:0005737">
    <property type="term" value="C:cytoplasm"/>
    <property type="evidence" value="ECO:0007669"/>
    <property type="project" value="TreeGrafter"/>
</dbReference>
<dbReference type="InterPro" id="IPR015421">
    <property type="entry name" value="PyrdxlP-dep_Trfase_major"/>
</dbReference>
<evidence type="ECO:0000256" key="1">
    <source>
        <dbReference type="ARBA" id="ARBA00001933"/>
    </source>
</evidence>
<dbReference type="GO" id="GO:0030170">
    <property type="term" value="F:pyridoxal phosphate binding"/>
    <property type="evidence" value="ECO:0007669"/>
    <property type="project" value="InterPro"/>
</dbReference>
<dbReference type="EMBL" id="SNYI01000001">
    <property type="protein sequence ID" value="TDQ32716.1"/>
    <property type="molecule type" value="Genomic_DNA"/>
</dbReference>
<evidence type="ECO:0000256" key="3">
    <source>
        <dbReference type="ARBA" id="ARBA00022576"/>
    </source>
</evidence>
<dbReference type="InterPro" id="IPR015424">
    <property type="entry name" value="PyrdxlP-dep_Trfase"/>
</dbReference>
<evidence type="ECO:0000256" key="4">
    <source>
        <dbReference type="ARBA" id="ARBA00022679"/>
    </source>
</evidence>
<dbReference type="GO" id="GO:0016212">
    <property type="term" value="F:kynurenine-oxoglutarate transaminase activity"/>
    <property type="evidence" value="ECO:0007669"/>
    <property type="project" value="TreeGrafter"/>
</dbReference>
<dbReference type="Gene3D" id="3.40.640.10">
    <property type="entry name" value="Type I PLP-dependent aspartate aminotransferase-like (Major domain)"/>
    <property type="match status" value="1"/>
</dbReference>
<dbReference type="OrthoDB" id="9802328at2"/>
<dbReference type="InterPro" id="IPR051326">
    <property type="entry name" value="Kynurenine-oxoglutarate_AT"/>
</dbReference>
<proteinExistence type="inferred from homology"/>
<evidence type="ECO:0000259" key="6">
    <source>
        <dbReference type="Pfam" id="PF00155"/>
    </source>
</evidence>
<keyword evidence="4 7" id="KW-0808">Transferase</keyword>
<evidence type="ECO:0000256" key="2">
    <source>
        <dbReference type="ARBA" id="ARBA00007441"/>
    </source>
</evidence>
<dbReference type="FunFam" id="3.40.640.10:FF:000033">
    <property type="entry name" value="Aspartate aminotransferase"/>
    <property type="match status" value="1"/>
</dbReference>
<reference evidence="7 8" key="1">
    <citation type="submission" date="2019-03" db="EMBL/GenBank/DDBJ databases">
        <title>Genomic Encyclopedia of Archaeal and Bacterial Type Strains, Phase II (KMG-II): from individual species to whole genera.</title>
        <authorList>
            <person name="Goeker M."/>
        </authorList>
    </citation>
    <scope>NUCLEOTIDE SEQUENCE [LARGE SCALE GENOMIC DNA]</scope>
    <source>
        <strain evidence="7 8">DSM 18435</strain>
    </source>
</reference>
<dbReference type="CDD" id="cd00609">
    <property type="entry name" value="AAT_like"/>
    <property type="match status" value="1"/>
</dbReference>
<evidence type="ECO:0000256" key="5">
    <source>
        <dbReference type="ARBA" id="ARBA00022898"/>
    </source>
</evidence>
<keyword evidence="3 7" id="KW-0032">Aminotransferase</keyword>
<dbReference type="PANTHER" id="PTHR43807">
    <property type="entry name" value="FI04487P"/>
    <property type="match status" value="1"/>
</dbReference>
<feature type="domain" description="Aminotransferase class I/classII large" evidence="6">
    <location>
        <begin position="29"/>
        <end position="378"/>
    </location>
</feature>
<comment type="cofactor">
    <cofactor evidence="1">
        <name>pyridoxal 5'-phosphate</name>
        <dbReference type="ChEBI" id="CHEBI:597326"/>
    </cofactor>
</comment>
<sequence length="382" mass="42873">MTYNISSKLPGLEPSIFTVMGQMARKHNAVNLSQGFPDFEPDPQLLSLVENAMRSGYNQYAPMAGIFPLREGISGKIKNLYGHSFDPDTEITVTSGATQAIFTAITAFINPGDEVILIRPAYDCYEPAIVLNGGRVVSVQMKGKDHTIDWDEFRAAISSRTRMVVINTPHNPSGTIFSQSDMQALEKALDQTDILLLSDEVYEHLVFDGNQHESVARYPGLVSRSLICASFGKTFHTTGWKMGYCAAPANLMSEFRKVHEFNVYCVNHPIQHALATYLQDPETYLGLGPLFQEKRDFFLDSIAGSRFRFTPCNGTYFQLLDYSAISEEKDTDFARRLITEFGIASIPISVFNEQQEDHQQLRFCFAKKEETLSRAADILKKI</sequence>
<dbReference type="InterPro" id="IPR015422">
    <property type="entry name" value="PyrdxlP-dep_Trfase_small"/>
</dbReference>
<dbReference type="SUPFAM" id="SSF53383">
    <property type="entry name" value="PLP-dependent transferases"/>
    <property type="match status" value="1"/>
</dbReference>
<dbReference type="Pfam" id="PF00155">
    <property type="entry name" value="Aminotran_1_2"/>
    <property type="match status" value="1"/>
</dbReference>
<evidence type="ECO:0000313" key="7">
    <source>
        <dbReference type="EMBL" id="TDQ32716.1"/>
    </source>
</evidence>
<protein>
    <submittedName>
        <fullName evidence="7">Methionine aminotransferase</fullName>
    </submittedName>
</protein>
<keyword evidence="8" id="KW-1185">Reference proteome</keyword>
<dbReference type="RefSeq" id="WP_133642755.1">
    <property type="nucleotide sequence ID" value="NZ_SNYI01000001.1"/>
</dbReference>
<dbReference type="Proteomes" id="UP000295468">
    <property type="component" value="Unassembled WGS sequence"/>
</dbReference>
<name>A0A4R6TQI2_9FLAO</name>
<comment type="similarity">
    <text evidence="2">Belongs to the class-I pyridoxal-phosphate-dependent aminotransferase family.</text>
</comment>